<keyword evidence="1" id="KW-0732">Signal</keyword>
<evidence type="ECO:0000313" key="2">
    <source>
        <dbReference type="EMBL" id="SIT89836.1"/>
    </source>
</evidence>
<keyword evidence="2" id="KW-0413">Isomerase</keyword>
<dbReference type="Proteomes" id="UP000187181">
    <property type="component" value="Unassembled WGS sequence"/>
</dbReference>
<name>A0A1R3XF02_9BACT</name>
<dbReference type="SUPFAM" id="SSF54427">
    <property type="entry name" value="NTF2-like"/>
    <property type="match status" value="2"/>
</dbReference>
<evidence type="ECO:0000313" key="3">
    <source>
        <dbReference type="Proteomes" id="UP000187181"/>
    </source>
</evidence>
<accession>A0A1R3XF02</accession>
<organism evidence="2 3">
    <name type="scientific">Pontibacter indicus</name>
    <dbReference type="NCBI Taxonomy" id="1317125"/>
    <lineage>
        <taxon>Bacteria</taxon>
        <taxon>Pseudomonadati</taxon>
        <taxon>Bacteroidota</taxon>
        <taxon>Cytophagia</taxon>
        <taxon>Cytophagales</taxon>
        <taxon>Hymenobacteraceae</taxon>
        <taxon>Pontibacter</taxon>
    </lineage>
</organism>
<dbReference type="OrthoDB" id="1119084at2"/>
<keyword evidence="3" id="KW-1185">Reference proteome</keyword>
<gene>
    <name evidence="2" type="ORF">SAMN05444128_2139</name>
</gene>
<dbReference type="GO" id="GO:0016853">
    <property type="term" value="F:isomerase activity"/>
    <property type="evidence" value="ECO:0007669"/>
    <property type="project" value="UniProtKB-KW"/>
</dbReference>
<feature type="signal peptide" evidence="1">
    <location>
        <begin position="1"/>
        <end position="21"/>
    </location>
</feature>
<dbReference type="EMBL" id="FTPP01000002">
    <property type="protein sequence ID" value="SIT89836.1"/>
    <property type="molecule type" value="Genomic_DNA"/>
</dbReference>
<dbReference type="STRING" id="1317125.SAMN05444128_2139"/>
<evidence type="ECO:0000256" key="1">
    <source>
        <dbReference type="SAM" id="SignalP"/>
    </source>
</evidence>
<dbReference type="InterPro" id="IPR032710">
    <property type="entry name" value="NTF2-like_dom_sf"/>
</dbReference>
<dbReference type="AlphaFoldDB" id="A0A1R3XF02"/>
<sequence length="267" mass="29627">MKKSFPLSLLLMLLCAFQSPGQDRDKALASLVEAETRFATASVEKGIRAAFIENLADDAVVFLPEPVNGKKGYGSRPESSAKLSWYPAYADISSSLDWGYTTGPYEFRAKPDDANPAGAGFYLSVWKKQPDGQWKVAIDQGSSYPVELIKPEAYQPAAKTETGAGTEQDLLARDSQQVQPYHEETLVYRAGHYPVRYKDLIIEPAANIYYTTIGSDISSAADMAYTYGSYTRGKNHDAETGYYLKVWKVLDGQWRLVAHNLVPNRKS</sequence>
<protein>
    <submittedName>
        <fullName evidence="2">Ketosteroid isomerase homolog</fullName>
    </submittedName>
</protein>
<reference evidence="3" key="1">
    <citation type="submission" date="2017-01" db="EMBL/GenBank/DDBJ databases">
        <authorList>
            <person name="Varghese N."/>
            <person name="Submissions S."/>
        </authorList>
    </citation>
    <scope>NUCLEOTIDE SEQUENCE [LARGE SCALE GENOMIC DNA]</scope>
    <source>
        <strain evidence="3">LP100</strain>
    </source>
</reference>
<dbReference type="Gene3D" id="3.10.450.50">
    <property type="match status" value="2"/>
</dbReference>
<dbReference type="RefSeq" id="WP_076668718.1">
    <property type="nucleotide sequence ID" value="NZ_FTPP01000002.1"/>
</dbReference>
<proteinExistence type="predicted"/>
<feature type="chain" id="PRO_5012255461" evidence="1">
    <location>
        <begin position="22"/>
        <end position="267"/>
    </location>
</feature>